<proteinExistence type="inferred from homology"/>
<evidence type="ECO:0000256" key="4">
    <source>
        <dbReference type="ARBA" id="ARBA00023163"/>
    </source>
</evidence>
<name>A0A226WWL4_CABSO</name>
<keyword evidence="3" id="KW-0731">Sigma factor</keyword>
<dbReference type="InterPro" id="IPR007627">
    <property type="entry name" value="RNA_pol_sigma70_r2"/>
</dbReference>
<feature type="domain" description="RNA polymerase sigma-70 region 2" evidence="5">
    <location>
        <begin position="19"/>
        <end position="85"/>
    </location>
</feature>
<dbReference type="GO" id="GO:0003677">
    <property type="term" value="F:DNA binding"/>
    <property type="evidence" value="ECO:0007669"/>
    <property type="project" value="UniProtKB-KW"/>
</dbReference>
<dbReference type="InterPro" id="IPR013324">
    <property type="entry name" value="RNA_pol_sigma_r3/r4-like"/>
</dbReference>
<evidence type="ECO:0000259" key="6">
    <source>
        <dbReference type="Pfam" id="PF08281"/>
    </source>
</evidence>
<dbReference type="PANTHER" id="PTHR43133">
    <property type="entry name" value="RNA POLYMERASE ECF-TYPE SIGMA FACTO"/>
    <property type="match status" value="1"/>
</dbReference>
<dbReference type="InterPro" id="IPR013249">
    <property type="entry name" value="RNA_pol_sigma70_r4_t2"/>
</dbReference>
<dbReference type="InterPro" id="IPR013325">
    <property type="entry name" value="RNA_pol_sigma_r2"/>
</dbReference>
<evidence type="ECO:0000313" key="7">
    <source>
        <dbReference type="EMBL" id="OXC75167.1"/>
    </source>
</evidence>
<dbReference type="Gene3D" id="1.10.10.10">
    <property type="entry name" value="Winged helix-like DNA-binding domain superfamily/Winged helix DNA-binding domain"/>
    <property type="match status" value="1"/>
</dbReference>
<feature type="domain" description="RNA polymerase sigma factor 70 region 4 type 2" evidence="6">
    <location>
        <begin position="126"/>
        <end position="173"/>
    </location>
</feature>
<protein>
    <submittedName>
        <fullName evidence="7">RNA polymerase sigma factor</fullName>
    </submittedName>
</protein>
<dbReference type="EMBL" id="MTHB01000191">
    <property type="protein sequence ID" value="OXC75167.1"/>
    <property type="molecule type" value="Genomic_DNA"/>
</dbReference>
<organism evidence="7 8">
    <name type="scientific">Caballeronia sordidicola</name>
    <name type="common">Burkholderia sordidicola</name>
    <dbReference type="NCBI Taxonomy" id="196367"/>
    <lineage>
        <taxon>Bacteria</taxon>
        <taxon>Pseudomonadati</taxon>
        <taxon>Pseudomonadota</taxon>
        <taxon>Betaproteobacteria</taxon>
        <taxon>Burkholderiales</taxon>
        <taxon>Burkholderiaceae</taxon>
        <taxon>Caballeronia</taxon>
    </lineage>
</organism>
<evidence type="ECO:0000259" key="5">
    <source>
        <dbReference type="Pfam" id="PF04542"/>
    </source>
</evidence>
<dbReference type="PANTHER" id="PTHR43133:SF62">
    <property type="entry name" value="RNA POLYMERASE SIGMA FACTOR SIGZ"/>
    <property type="match status" value="1"/>
</dbReference>
<dbReference type="GO" id="GO:0006352">
    <property type="term" value="P:DNA-templated transcription initiation"/>
    <property type="evidence" value="ECO:0007669"/>
    <property type="project" value="InterPro"/>
</dbReference>
<dbReference type="Pfam" id="PF04542">
    <property type="entry name" value="Sigma70_r2"/>
    <property type="match status" value="1"/>
</dbReference>
<dbReference type="Proteomes" id="UP000214720">
    <property type="component" value="Unassembled WGS sequence"/>
</dbReference>
<dbReference type="GO" id="GO:0016987">
    <property type="term" value="F:sigma factor activity"/>
    <property type="evidence" value="ECO:0007669"/>
    <property type="project" value="UniProtKB-KW"/>
</dbReference>
<dbReference type="InterPro" id="IPR036388">
    <property type="entry name" value="WH-like_DNA-bd_sf"/>
</dbReference>
<dbReference type="InterPro" id="IPR039425">
    <property type="entry name" value="RNA_pol_sigma-70-like"/>
</dbReference>
<dbReference type="SUPFAM" id="SSF88659">
    <property type="entry name" value="Sigma3 and sigma4 domains of RNA polymerase sigma factors"/>
    <property type="match status" value="1"/>
</dbReference>
<keyword evidence="4" id="KW-0804">Transcription</keyword>
<evidence type="ECO:0000313" key="8">
    <source>
        <dbReference type="Proteomes" id="UP000214720"/>
    </source>
</evidence>
<dbReference type="Gene3D" id="1.10.1740.10">
    <property type="match status" value="1"/>
</dbReference>
<gene>
    <name evidence="7" type="ORF">BSU04_28950</name>
</gene>
<dbReference type="SUPFAM" id="SSF88946">
    <property type="entry name" value="Sigma2 domain of RNA polymerase sigma factors"/>
    <property type="match status" value="1"/>
</dbReference>
<dbReference type="CDD" id="cd06171">
    <property type="entry name" value="Sigma70_r4"/>
    <property type="match status" value="1"/>
</dbReference>
<dbReference type="eggNOG" id="COG1595">
    <property type="taxonomic scope" value="Bacteria"/>
</dbReference>
<reference evidence="8" key="1">
    <citation type="submission" date="2017-01" db="EMBL/GenBank/DDBJ databases">
        <title>Genome Analysis of Deinococcus marmoris KOPRI26562.</title>
        <authorList>
            <person name="Kim J.H."/>
            <person name="Oh H.-M."/>
        </authorList>
    </citation>
    <scope>NUCLEOTIDE SEQUENCE [LARGE SCALE GENOMIC DNA]</scope>
    <source>
        <strain evidence="8">PAMC 26633</strain>
    </source>
</reference>
<keyword evidence="2" id="KW-0805">Transcription regulation</keyword>
<sequence length="180" mass="20097">MQLLDRVASEDAAALRALYDLTSSKLFGLALRILVKREWAEEVLQDAFVNIWRYAGDYKAGLSAPMTWMAAIVRNRALDYLRRQKANGASAETEWSDALDDTLPANEADPSEQMLMSQEARQLAICMGRLEANQRQAVALAYLRDQSHSEVADVLKVPLGTVKSWIRRGLEKLKTCLGGL</sequence>
<comment type="similarity">
    <text evidence="1">Belongs to the sigma-70 factor family. ECF subfamily.</text>
</comment>
<evidence type="ECO:0000256" key="1">
    <source>
        <dbReference type="ARBA" id="ARBA00010641"/>
    </source>
</evidence>
<evidence type="ECO:0000256" key="2">
    <source>
        <dbReference type="ARBA" id="ARBA00023015"/>
    </source>
</evidence>
<dbReference type="Pfam" id="PF08281">
    <property type="entry name" value="Sigma70_r4_2"/>
    <property type="match status" value="1"/>
</dbReference>
<dbReference type="AlphaFoldDB" id="A0A226WWL4"/>
<evidence type="ECO:0000256" key="3">
    <source>
        <dbReference type="ARBA" id="ARBA00023082"/>
    </source>
</evidence>
<dbReference type="InterPro" id="IPR014284">
    <property type="entry name" value="RNA_pol_sigma-70_dom"/>
</dbReference>
<comment type="caution">
    <text evidence="7">The sequence shown here is derived from an EMBL/GenBank/DDBJ whole genome shotgun (WGS) entry which is preliminary data.</text>
</comment>
<accession>A0A226WWL4</accession>
<dbReference type="NCBIfam" id="TIGR02937">
    <property type="entry name" value="sigma70-ECF"/>
    <property type="match status" value="1"/>
</dbReference>